<feature type="transmembrane region" description="Helical" evidence="1">
    <location>
        <begin position="301"/>
        <end position="320"/>
    </location>
</feature>
<organism evidence="2 3">
    <name type="scientific">Pontibacter diazotrophicus</name>
    <dbReference type="NCBI Taxonomy" id="1400979"/>
    <lineage>
        <taxon>Bacteria</taxon>
        <taxon>Pseudomonadati</taxon>
        <taxon>Bacteroidota</taxon>
        <taxon>Cytophagia</taxon>
        <taxon>Cytophagales</taxon>
        <taxon>Hymenobacteraceae</taxon>
        <taxon>Pontibacter</taxon>
    </lineage>
</organism>
<dbReference type="SUPFAM" id="SSF103473">
    <property type="entry name" value="MFS general substrate transporter"/>
    <property type="match status" value="1"/>
</dbReference>
<dbReference type="AlphaFoldDB" id="A0A3D8LH18"/>
<sequence>MYKRINLLLNIKPSEARLVGHLFLVQYFMGVATAFLFTSSLTLILSSYPVSVFPKIYILAAVLLFVANLIYARLEARMSSKKLLQVITVFSATSVWLYWLCLTFFTIEWMPPLLGAWNMVVYMLVGYAFWGMTAIMFNVRESKRLFSIVGAGDIPAKMLGYFSVTALVPLIGVVNLLWVSVVAFGVAYVLLRRFSYEDKEDGGHGMTHHVAVHPKHKSQSIIERYFHNRLIFNIALWSLLAYIIYAIIDFTFLEEIKLKYSANDHELATFIAVFFALGRLIAIGIKLVFSSRVIARLGVANCLLIAPLLLLAINGFIIISGEGLSTHLYVFGVMVLLSEILRSTLQEPVFFVLFQPLHPHSRLKGHLIAKGYTLPFALLGVGIFLTVYLQYHSGLDITLVSRLLFVLLLVWAASVFLIRKSYMRTLINVIKRGYFTGSELFLNDESVTDVLVKKASSKKPQKAIHALHLLERSGYKDINTLLFGQLHSKSCEVKEYVVSRIMENRLTEALPLLKNRLHADSDPSIKPHLMKAIYYLDTQNLASQSASIEDLDKACKKAAIVGLLYRNQVEADTVVAEEMLKMVNSRNEEDKLVAIEIIIETRRSDFEQVLETFLQDEAPAVYKKAIEAVGEVKDFALLEQTVQVALDKKALLPLQKALLHFGDTVFATAYIQNKLYPEAITSLLIKVAGKMRGGYSIAFLERMLKEEINFTAAVVDALWQQKAIVSAESQLLLRRWIQVKLDQSLLKATYYLHLVSVEVVKPLQDAVCSEIHQDIQMLFKSLSLLYDRPQIERVMELYNVGDPSKVYNAIEMLELIIPQKYFNGINTLIELEQDICKNQVVVPHTKEMPASAIIEEILLENKAGFNSWTMSVACYMIPRLQEKKFPRHILDKKAGKVDNLFEETREYVLSMLN</sequence>
<feature type="transmembrane region" description="Helical" evidence="1">
    <location>
        <begin position="372"/>
        <end position="391"/>
    </location>
</feature>
<evidence type="ECO:0000313" key="2">
    <source>
        <dbReference type="EMBL" id="RDV16731.1"/>
    </source>
</evidence>
<protein>
    <recommendedName>
        <fullName evidence="4">MFS transporter</fullName>
    </recommendedName>
</protein>
<name>A0A3D8LH18_9BACT</name>
<keyword evidence="1" id="KW-0812">Transmembrane</keyword>
<dbReference type="Proteomes" id="UP000256708">
    <property type="component" value="Unassembled WGS sequence"/>
</dbReference>
<feature type="transmembrane region" description="Helical" evidence="1">
    <location>
        <begin position="86"/>
        <end position="107"/>
    </location>
</feature>
<feature type="transmembrane region" description="Helical" evidence="1">
    <location>
        <begin position="230"/>
        <end position="248"/>
    </location>
</feature>
<gene>
    <name evidence="2" type="ORF">DXT99_02810</name>
</gene>
<feature type="transmembrane region" description="Helical" evidence="1">
    <location>
        <begin position="145"/>
        <end position="164"/>
    </location>
</feature>
<feature type="transmembrane region" description="Helical" evidence="1">
    <location>
        <begin position="268"/>
        <end position="289"/>
    </location>
</feature>
<feature type="transmembrane region" description="Helical" evidence="1">
    <location>
        <begin position="119"/>
        <end position="138"/>
    </location>
</feature>
<dbReference type="InterPro" id="IPR016024">
    <property type="entry name" value="ARM-type_fold"/>
</dbReference>
<accession>A0A3D8LH18</accession>
<dbReference type="InterPro" id="IPR036259">
    <property type="entry name" value="MFS_trans_sf"/>
</dbReference>
<feature type="transmembrane region" description="Helical" evidence="1">
    <location>
        <begin position="397"/>
        <end position="418"/>
    </location>
</feature>
<evidence type="ECO:0008006" key="4">
    <source>
        <dbReference type="Google" id="ProtNLM"/>
    </source>
</evidence>
<reference evidence="3" key="1">
    <citation type="submission" date="2018-08" db="EMBL/GenBank/DDBJ databases">
        <authorList>
            <person name="Liu Z.-W."/>
            <person name="Du Z.-J."/>
        </authorList>
    </citation>
    <scope>NUCLEOTIDE SEQUENCE [LARGE SCALE GENOMIC DNA]</scope>
    <source>
        <strain evidence="3">H4X</strain>
    </source>
</reference>
<evidence type="ECO:0000256" key="1">
    <source>
        <dbReference type="SAM" id="Phobius"/>
    </source>
</evidence>
<feature type="transmembrane region" description="Helical" evidence="1">
    <location>
        <begin position="170"/>
        <end position="191"/>
    </location>
</feature>
<keyword evidence="3" id="KW-1185">Reference proteome</keyword>
<proteinExistence type="predicted"/>
<dbReference type="InterPro" id="IPR011989">
    <property type="entry name" value="ARM-like"/>
</dbReference>
<dbReference type="Gene3D" id="1.25.10.10">
    <property type="entry name" value="Leucine-rich Repeat Variant"/>
    <property type="match status" value="1"/>
</dbReference>
<evidence type="ECO:0000313" key="3">
    <source>
        <dbReference type="Proteomes" id="UP000256708"/>
    </source>
</evidence>
<feature type="transmembrane region" description="Helical" evidence="1">
    <location>
        <begin position="21"/>
        <end position="44"/>
    </location>
</feature>
<comment type="caution">
    <text evidence="2">The sequence shown here is derived from an EMBL/GenBank/DDBJ whole genome shotgun (WGS) entry which is preliminary data.</text>
</comment>
<keyword evidence="1" id="KW-1133">Transmembrane helix</keyword>
<keyword evidence="1" id="KW-0472">Membrane</keyword>
<feature type="transmembrane region" description="Helical" evidence="1">
    <location>
        <begin position="56"/>
        <end position="74"/>
    </location>
</feature>
<dbReference type="EMBL" id="QRGR01000003">
    <property type="protein sequence ID" value="RDV16731.1"/>
    <property type="molecule type" value="Genomic_DNA"/>
</dbReference>
<dbReference type="SUPFAM" id="SSF48371">
    <property type="entry name" value="ARM repeat"/>
    <property type="match status" value="1"/>
</dbReference>